<dbReference type="RefSeq" id="XP_013164074.1">
    <property type="nucleotide sequence ID" value="XM_013308620.1"/>
</dbReference>
<dbReference type="SMART" id="SM00343">
    <property type="entry name" value="ZnF_C2HC"/>
    <property type="match status" value="2"/>
</dbReference>
<dbReference type="KEGG" id="pxu:106115278"/>
<dbReference type="Proteomes" id="UP000694872">
    <property type="component" value="Unplaced"/>
</dbReference>
<dbReference type="Gene3D" id="4.10.60.10">
    <property type="entry name" value="Zinc finger, CCHC-type"/>
    <property type="match status" value="1"/>
</dbReference>
<feature type="domain" description="CCHC-type" evidence="2">
    <location>
        <begin position="268"/>
        <end position="283"/>
    </location>
</feature>
<dbReference type="AlphaFoldDB" id="A0AAJ6Z2E1"/>
<evidence type="ECO:0000256" key="1">
    <source>
        <dbReference type="SAM" id="MobiDB-lite"/>
    </source>
</evidence>
<feature type="domain" description="CCHC-type" evidence="2">
    <location>
        <begin position="287"/>
        <end position="303"/>
    </location>
</feature>
<dbReference type="InterPro" id="IPR001878">
    <property type="entry name" value="Znf_CCHC"/>
</dbReference>
<reference evidence="3" key="1">
    <citation type="submission" date="2025-08" db="UniProtKB">
        <authorList>
            <consortium name="RefSeq"/>
        </authorList>
    </citation>
    <scope>IDENTIFICATION</scope>
</reference>
<evidence type="ECO:0000313" key="3">
    <source>
        <dbReference type="RefSeq" id="XP_013164074.1"/>
    </source>
</evidence>
<dbReference type="GeneID" id="106115278"/>
<proteinExistence type="predicted"/>
<accession>A0AAJ6Z2E1</accession>
<dbReference type="GO" id="GO:0003676">
    <property type="term" value="F:nucleic acid binding"/>
    <property type="evidence" value="ECO:0007669"/>
    <property type="project" value="InterPro"/>
</dbReference>
<evidence type="ECO:0000259" key="2">
    <source>
        <dbReference type="SMART" id="SM00343"/>
    </source>
</evidence>
<sequence>MNNALQPPPPFCFENDLANVMTGNISREWSRWKNRFLIYMKAIKLDKETADVQINVLLHIVGEKCQEIFEQFNEQFSSAERLLAKFDNYFSGKKNLTIERQKFFARSQVDCESIEQYINELSKLSLSCEFQNLSEDLVKDRLIYGIKDDGLRERLLREQDLTLTKTVEICKLAEMSRAQASFIKRDHLLREQVNIEENIHAVQRTNPATGSVCTCACGGNSSRAGSGRSARPTYGERVAPAGGLRDGGERAVTSSRRPARAAQWQRGTCNRCGTAHSKFDCPAYGKRCRNCNKLNHYAKMCRAGRVHAVQEDSSDRDSEAS</sequence>
<protein>
    <submittedName>
        <fullName evidence="3">Uncharacterized protein LOC106115278</fullName>
    </submittedName>
</protein>
<name>A0AAJ6Z2E1_PAPXU</name>
<dbReference type="PANTHER" id="PTHR33198:SF20">
    <property type="entry name" value="RETROTRANSPOSON GAG DOMAIN-CONTAINING PROTEIN"/>
    <property type="match status" value="1"/>
</dbReference>
<organism evidence="3">
    <name type="scientific">Papilio xuthus</name>
    <name type="common">Asian swallowtail butterfly</name>
    <dbReference type="NCBI Taxonomy" id="66420"/>
    <lineage>
        <taxon>Eukaryota</taxon>
        <taxon>Metazoa</taxon>
        <taxon>Ecdysozoa</taxon>
        <taxon>Arthropoda</taxon>
        <taxon>Hexapoda</taxon>
        <taxon>Insecta</taxon>
        <taxon>Pterygota</taxon>
        <taxon>Neoptera</taxon>
        <taxon>Endopterygota</taxon>
        <taxon>Lepidoptera</taxon>
        <taxon>Glossata</taxon>
        <taxon>Ditrysia</taxon>
        <taxon>Papilionoidea</taxon>
        <taxon>Papilionidae</taxon>
        <taxon>Papilioninae</taxon>
        <taxon>Papilio</taxon>
    </lineage>
</organism>
<feature type="region of interest" description="Disordered" evidence="1">
    <location>
        <begin position="240"/>
        <end position="260"/>
    </location>
</feature>
<dbReference type="GO" id="GO:0008270">
    <property type="term" value="F:zinc ion binding"/>
    <property type="evidence" value="ECO:0007669"/>
    <property type="project" value="InterPro"/>
</dbReference>
<dbReference type="PANTHER" id="PTHR33198">
    <property type="entry name" value="ANK_REP_REGION DOMAIN-CONTAINING PROTEIN-RELATED"/>
    <property type="match status" value="1"/>
</dbReference>
<gene>
    <name evidence="3" type="primary">LOC106115278</name>
</gene>